<evidence type="ECO:0000313" key="3">
    <source>
        <dbReference type="Proteomes" id="UP000036987"/>
    </source>
</evidence>
<dbReference type="Proteomes" id="UP000036987">
    <property type="component" value="Unassembled WGS sequence"/>
</dbReference>
<comment type="caution">
    <text evidence="2">The sequence shown here is derived from an EMBL/GenBank/DDBJ whole genome shotgun (WGS) entry which is preliminary data.</text>
</comment>
<sequence>MTLAIPTTQIQLTIDTRAMATELRIDVPGITDWVSLLRPNPDVNMCRIPAELVEANDNGDRDYAPKYISIGPYHYGKEELRSMQKVKLQYLNDLLARNNSNTIERYMEVVKEVLSSEKNKYCDFDDCGISDNTLLKMLVLDGCFLVELLLKHNDGSLTFLGIDIHKLNHDLMLIENQVPFSVLKLIYQNTDLVEQDQRFSLFNLAINYLHNGEKSIDGVYKEVGNVDHLLHLLYMCRLNRVQLKNAHLRMKPWLYRLLYILIATLFLVIFFTNRYHREEPIQDLWKKLLLLSTPSLIIIIILRESGMMFYLWKGISFLFVGIIYLIIIWVEAGTKYTAKSVKTNCPLIHGLTQTPTVTEITYSGINWSGIGHTVTYKVFFKSNKMHTGLMLINDNSFSEFENLLFYEQIYFLPRLSENEENDALYISTYVVYMRNIVKTESDVFFLRKHGVLKSTSSFMEDREITSFFCKQRPWLVLTKLNQKNIRSQFRSLEKFCSSGHRKRKAKLRKDYFVSTLCKQTAYSQSRTVLTYTVFKTPLSFSFHHSHSPPFLSLVSFFFLSPVFISHIVLPKFSSSFRPFSARSSVSRLLSTYLPFSTRVVPVLVCENVGMDGEVTALMSVKSEMRDLWMVGILTPLILALGIWLLVPVICTC</sequence>
<feature type="transmembrane region" description="Helical" evidence="1">
    <location>
        <begin position="284"/>
        <end position="302"/>
    </location>
</feature>
<gene>
    <name evidence="2" type="ORF">ZOSMA_563G00060</name>
</gene>
<feature type="transmembrane region" description="Helical" evidence="1">
    <location>
        <begin position="550"/>
        <end position="569"/>
    </location>
</feature>
<protein>
    <submittedName>
        <fullName evidence="2">Uncharacterized protein</fullName>
    </submittedName>
</protein>
<dbReference type="Pfam" id="PF03140">
    <property type="entry name" value="DUF247"/>
    <property type="match status" value="1"/>
</dbReference>
<feature type="transmembrane region" description="Helical" evidence="1">
    <location>
        <begin position="309"/>
        <end position="330"/>
    </location>
</feature>
<accession>A0A0K9NVZ3</accession>
<dbReference type="InterPro" id="IPR004158">
    <property type="entry name" value="DUF247_pln"/>
</dbReference>
<dbReference type="PANTHER" id="PTHR31170">
    <property type="entry name" value="BNAC04G53230D PROTEIN"/>
    <property type="match status" value="1"/>
</dbReference>
<dbReference type="EMBL" id="LFYR01001552">
    <property type="protein sequence ID" value="KMZ60944.1"/>
    <property type="molecule type" value="Genomic_DNA"/>
</dbReference>
<proteinExistence type="predicted"/>
<evidence type="ECO:0000313" key="2">
    <source>
        <dbReference type="EMBL" id="KMZ60944.1"/>
    </source>
</evidence>
<dbReference type="PANTHER" id="PTHR31170:SF25">
    <property type="entry name" value="BNAA09G04570D PROTEIN"/>
    <property type="match status" value="1"/>
</dbReference>
<evidence type="ECO:0000256" key="1">
    <source>
        <dbReference type="SAM" id="Phobius"/>
    </source>
</evidence>
<name>A0A0K9NVZ3_ZOSMR</name>
<keyword evidence="1" id="KW-0812">Transmembrane</keyword>
<feature type="transmembrane region" description="Helical" evidence="1">
    <location>
        <begin position="627"/>
        <end position="646"/>
    </location>
</feature>
<keyword evidence="3" id="KW-1185">Reference proteome</keyword>
<dbReference type="OrthoDB" id="591587at2759"/>
<feature type="transmembrane region" description="Helical" evidence="1">
    <location>
        <begin position="253"/>
        <end position="272"/>
    </location>
</feature>
<keyword evidence="1" id="KW-1133">Transmembrane helix</keyword>
<dbReference type="AlphaFoldDB" id="A0A0K9NVZ3"/>
<keyword evidence="1" id="KW-0472">Membrane</keyword>
<reference evidence="3" key="1">
    <citation type="journal article" date="2016" name="Nature">
        <title>The genome of the seagrass Zostera marina reveals angiosperm adaptation to the sea.</title>
        <authorList>
            <person name="Olsen J.L."/>
            <person name="Rouze P."/>
            <person name="Verhelst B."/>
            <person name="Lin Y.-C."/>
            <person name="Bayer T."/>
            <person name="Collen J."/>
            <person name="Dattolo E."/>
            <person name="De Paoli E."/>
            <person name="Dittami S."/>
            <person name="Maumus F."/>
            <person name="Michel G."/>
            <person name="Kersting A."/>
            <person name="Lauritano C."/>
            <person name="Lohaus R."/>
            <person name="Toepel M."/>
            <person name="Tonon T."/>
            <person name="Vanneste K."/>
            <person name="Amirebrahimi M."/>
            <person name="Brakel J."/>
            <person name="Bostroem C."/>
            <person name="Chovatia M."/>
            <person name="Grimwood J."/>
            <person name="Jenkins J.W."/>
            <person name="Jueterbock A."/>
            <person name="Mraz A."/>
            <person name="Stam W.T."/>
            <person name="Tice H."/>
            <person name="Bornberg-Bauer E."/>
            <person name="Green P.J."/>
            <person name="Pearson G.A."/>
            <person name="Procaccini G."/>
            <person name="Duarte C.M."/>
            <person name="Schmutz J."/>
            <person name="Reusch T.B.H."/>
            <person name="Van de Peer Y."/>
        </authorList>
    </citation>
    <scope>NUCLEOTIDE SEQUENCE [LARGE SCALE GENOMIC DNA]</scope>
    <source>
        <strain evidence="3">cv. Finnish</strain>
    </source>
</reference>
<organism evidence="2 3">
    <name type="scientific">Zostera marina</name>
    <name type="common">Eelgrass</name>
    <dbReference type="NCBI Taxonomy" id="29655"/>
    <lineage>
        <taxon>Eukaryota</taxon>
        <taxon>Viridiplantae</taxon>
        <taxon>Streptophyta</taxon>
        <taxon>Embryophyta</taxon>
        <taxon>Tracheophyta</taxon>
        <taxon>Spermatophyta</taxon>
        <taxon>Magnoliopsida</taxon>
        <taxon>Liliopsida</taxon>
        <taxon>Zosteraceae</taxon>
        <taxon>Zostera</taxon>
    </lineage>
</organism>